<feature type="transmembrane region" description="Helical" evidence="1">
    <location>
        <begin position="38"/>
        <end position="59"/>
    </location>
</feature>
<evidence type="ECO:0000313" key="3">
    <source>
        <dbReference type="Proteomes" id="UP001176961"/>
    </source>
</evidence>
<dbReference type="Proteomes" id="UP001176961">
    <property type="component" value="Unassembled WGS sequence"/>
</dbReference>
<name>A0AA36GNF2_CYLNA</name>
<gene>
    <name evidence="2" type="ORF">CYNAS_LOCUS7328</name>
</gene>
<keyword evidence="1" id="KW-0812">Transmembrane</keyword>
<dbReference type="AlphaFoldDB" id="A0AA36GNF2"/>
<keyword evidence="1" id="KW-0472">Membrane</keyword>
<reference evidence="2" key="1">
    <citation type="submission" date="2023-07" db="EMBL/GenBank/DDBJ databases">
        <authorList>
            <consortium name="CYATHOMIX"/>
        </authorList>
    </citation>
    <scope>NUCLEOTIDE SEQUENCE</scope>
    <source>
        <strain evidence="2">N/A</strain>
    </source>
</reference>
<evidence type="ECO:0000313" key="2">
    <source>
        <dbReference type="EMBL" id="CAJ0595345.1"/>
    </source>
</evidence>
<accession>A0AA36GNF2</accession>
<evidence type="ECO:0000256" key="1">
    <source>
        <dbReference type="SAM" id="Phobius"/>
    </source>
</evidence>
<comment type="caution">
    <text evidence="2">The sequence shown here is derived from an EMBL/GenBank/DDBJ whole genome shotgun (WGS) entry which is preliminary data.</text>
</comment>
<sequence>MWALCSEFIVVLQLLRTYSMLAYEVVQDALLEEATIFWSLFCIMGFSHADFLVAILTLLSSEASLMNSWHPVPMYSIYSYAGLQGWVLHIWVFCIEGEGEHCFQWNNCF</sequence>
<keyword evidence="3" id="KW-1185">Reference proteome</keyword>
<dbReference type="EMBL" id="CATQJL010000112">
    <property type="protein sequence ID" value="CAJ0595345.1"/>
    <property type="molecule type" value="Genomic_DNA"/>
</dbReference>
<organism evidence="2 3">
    <name type="scientific">Cylicocyclus nassatus</name>
    <name type="common">Nematode worm</name>
    <dbReference type="NCBI Taxonomy" id="53992"/>
    <lineage>
        <taxon>Eukaryota</taxon>
        <taxon>Metazoa</taxon>
        <taxon>Ecdysozoa</taxon>
        <taxon>Nematoda</taxon>
        <taxon>Chromadorea</taxon>
        <taxon>Rhabditida</taxon>
        <taxon>Rhabditina</taxon>
        <taxon>Rhabditomorpha</taxon>
        <taxon>Strongyloidea</taxon>
        <taxon>Strongylidae</taxon>
        <taxon>Cylicocyclus</taxon>
    </lineage>
</organism>
<keyword evidence="1" id="KW-1133">Transmembrane helix</keyword>
<protein>
    <submittedName>
        <fullName evidence="2">Uncharacterized protein</fullName>
    </submittedName>
</protein>
<proteinExistence type="predicted"/>